<dbReference type="GO" id="GO:0008168">
    <property type="term" value="F:methyltransferase activity"/>
    <property type="evidence" value="ECO:0007669"/>
    <property type="project" value="UniProtKB-KW"/>
</dbReference>
<dbReference type="NCBIfam" id="NF001138">
    <property type="entry name" value="PRK00143.1"/>
    <property type="match status" value="1"/>
</dbReference>
<comment type="similarity">
    <text evidence="2">Belongs to the MnmA/TRMU family.</text>
</comment>
<keyword evidence="15" id="KW-1185">Reference proteome</keyword>
<dbReference type="OrthoDB" id="3685at2759"/>
<dbReference type="EC" id="2.8.1.14" evidence="3"/>
<dbReference type="OMA" id="PFYVWDL"/>
<keyword evidence="8" id="KW-0067">ATP-binding</keyword>
<dbReference type="GO" id="GO:0103016">
    <property type="term" value="F:tRNA-uridine 2-sulfurtransferase activity"/>
    <property type="evidence" value="ECO:0007669"/>
    <property type="project" value="EnsemblFungi"/>
</dbReference>
<dbReference type="PANTHER" id="PTHR11933">
    <property type="entry name" value="TRNA 5-METHYLAMINOMETHYL-2-THIOURIDYLATE -METHYLTRANSFERASE"/>
    <property type="match status" value="1"/>
</dbReference>
<dbReference type="AlphaFoldDB" id="A0A139ARM8"/>
<evidence type="ECO:0000256" key="9">
    <source>
        <dbReference type="ARBA" id="ARBA00022884"/>
    </source>
</evidence>
<dbReference type="Proteomes" id="UP000070544">
    <property type="component" value="Unassembled WGS sequence"/>
</dbReference>
<keyword evidence="10" id="KW-1015">Disulfide bond</keyword>
<evidence type="ECO:0000256" key="5">
    <source>
        <dbReference type="ARBA" id="ARBA00022679"/>
    </source>
</evidence>
<keyword evidence="4" id="KW-0820">tRNA-binding</keyword>
<keyword evidence="9" id="KW-0694">RNA-binding</keyword>
<evidence type="ECO:0000256" key="3">
    <source>
        <dbReference type="ARBA" id="ARBA00011953"/>
    </source>
</evidence>
<dbReference type="InterPro" id="IPR004506">
    <property type="entry name" value="MnmA-like"/>
</dbReference>
<comment type="function">
    <text evidence="1">Catalyzes the 2-thiolation of uridine at the wobble position (U34) of mitochondrial tRNA(Lys), tRNA(Glu) and tRNA(Gln). Required for the formation of 5-taurinomethyl-2-thiouridine (tm5s2U) of mitochondrial tRNA(Lys), tRNA(Glu), and tRNA(Gln) at the wobble position. ATP is required to activate the C2 atom of the wobble base.</text>
</comment>
<evidence type="ECO:0000256" key="2">
    <source>
        <dbReference type="ARBA" id="ARBA00006191"/>
    </source>
</evidence>
<evidence type="ECO:0000256" key="10">
    <source>
        <dbReference type="ARBA" id="ARBA00023157"/>
    </source>
</evidence>
<dbReference type="Pfam" id="PF20259">
    <property type="entry name" value="tRNA_Me_trans_M"/>
    <property type="match status" value="1"/>
</dbReference>
<sequence>MSGGVDSSVAAFLLQSQGYDVHAVYMHNWEARDAGGRACTSEQDWQDVQAVCRHLGIASQNVQRVDFVKDYWTDVFEPTLQDYAAGRTPNPDIACNSYIKFGKLFDRFADQFDWIATGHYARIELDTDGNPRLLKAVDPSKDQTYFLHQVSPSILRQTLFPVGDLYKSRVKEIAAEIGLPTASKKESMGICFVGKRKQFGEFLEEYLEQKSGRFVTLDGSVKGEHRGLSYFTVGQCARLPGEAEKWYVAKKDMLTGDITVVNGWYHPALLARSAIVSSWNWIPQAPTTLSSSPLRAQAAHRYHESLSGCSVYSIPSTNDHLEVRYAIEFDVPQRAVAEGQWIVLYDGDVCLGGGTIVDVGPSVFQLEQSEKKRRSNMTHECPPYFIFK</sequence>
<reference evidence="14 15" key="1">
    <citation type="journal article" date="2015" name="Genome Biol. Evol.">
        <title>Phylogenomic analyses indicate that early fungi evolved digesting cell walls of algal ancestors of land plants.</title>
        <authorList>
            <person name="Chang Y."/>
            <person name="Wang S."/>
            <person name="Sekimoto S."/>
            <person name="Aerts A.L."/>
            <person name="Choi C."/>
            <person name="Clum A."/>
            <person name="LaButti K.M."/>
            <person name="Lindquist E.A."/>
            <person name="Yee Ngan C."/>
            <person name="Ohm R.A."/>
            <person name="Salamov A.A."/>
            <person name="Grigoriev I.V."/>
            <person name="Spatafora J.W."/>
            <person name="Berbee M.L."/>
        </authorList>
    </citation>
    <scope>NUCLEOTIDE SEQUENCE [LARGE SCALE GENOMIC DNA]</scope>
    <source>
        <strain evidence="14 15">JEL478</strain>
    </source>
</reference>
<evidence type="ECO:0000313" key="14">
    <source>
        <dbReference type="EMBL" id="KXS19314.1"/>
    </source>
</evidence>
<proteinExistence type="inferred from homology"/>
<evidence type="ECO:0000256" key="11">
    <source>
        <dbReference type="ARBA" id="ARBA00049564"/>
    </source>
</evidence>
<dbReference type="GO" id="GO:0005524">
    <property type="term" value="F:ATP binding"/>
    <property type="evidence" value="ECO:0007669"/>
    <property type="project" value="UniProtKB-KW"/>
</dbReference>
<dbReference type="InterPro" id="IPR046885">
    <property type="entry name" value="MnmA-like_C"/>
</dbReference>
<dbReference type="Pfam" id="PF20258">
    <property type="entry name" value="tRNA_Me_trans_C"/>
    <property type="match status" value="1"/>
</dbReference>
<dbReference type="PANTHER" id="PTHR11933:SF5">
    <property type="entry name" value="MITOCHONDRIAL TRNA-SPECIFIC 2-THIOURIDYLASE 1"/>
    <property type="match status" value="1"/>
</dbReference>
<dbReference type="InterPro" id="IPR046884">
    <property type="entry name" value="MnmA-like_central"/>
</dbReference>
<dbReference type="InterPro" id="IPR014729">
    <property type="entry name" value="Rossmann-like_a/b/a_fold"/>
</dbReference>
<keyword evidence="6" id="KW-0819">tRNA processing</keyword>
<evidence type="ECO:0000256" key="7">
    <source>
        <dbReference type="ARBA" id="ARBA00022741"/>
    </source>
</evidence>
<dbReference type="NCBIfam" id="TIGR00420">
    <property type="entry name" value="trmU"/>
    <property type="match status" value="1"/>
</dbReference>
<evidence type="ECO:0000313" key="15">
    <source>
        <dbReference type="Proteomes" id="UP000070544"/>
    </source>
</evidence>
<evidence type="ECO:0000256" key="8">
    <source>
        <dbReference type="ARBA" id="ARBA00022840"/>
    </source>
</evidence>
<dbReference type="GO" id="GO:0000049">
    <property type="term" value="F:tRNA binding"/>
    <property type="evidence" value="ECO:0007669"/>
    <property type="project" value="UniProtKB-KW"/>
</dbReference>
<name>A0A139ARM8_GONPJ</name>
<keyword evidence="5 14" id="KW-0808">Transferase</keyword>
<evidence type="ECO:0000259" key="13">
    <source>
        <dbReference type="Pfam" id="PF20259"/>
    </source>
</evidence>
<dbReference type="FunFam" id="3.40.50.620:FF:000115">
    <property type="entry name" value="tRNA-specific 2-thiouridylase MnmA"/>
    <property type="match status" value="1"/>
</dbReference>
<feature type="domain" description="tRNA-specific 2-thiouridylase MnmA-like central" evidence="13">
    <location>
        <begin position="201"/>
        <end position="261"/>
    </location>
</feature>
<feature type="domain" description="tRNA-specific 2-thiouridylase MnmA-like C-terminal" evidence="12">
    <location>
        <begin position="274"/>
        <end position="356"/>
    </location>
</feature>
<dbReference type="SUPFAM" id="SSF52402">
    <property type="entry name" value="Adenine nucleotide alpha hydrolases-like"/>
    <property type="match status" value="1"/>
</dbReference>
<evidence type="ECO:0000256" key="4">
    <source>
        <dbReference type="ARBA" id="ARBA00022555"/>
    </source>
</evidence>
<accession>A0A139ARM8</accession>
<comment type="catalytic activity">
    <reaction evidence="11">
        <text>5-taurinomethyluridine(34) in tRNA + S-sulfanyl-L-cysteinyl-[protein] + AH2 + ATP = 5-taurinomethyl-2-thiouridine(34) in tRNA + L-cysteinyl-[protein] + A + AMP + diphosphate + H(+)</text>
        <dbReference type="Rhea" id="RHEA:47040"/>
        <dbReference type="Rhea" id="RHEA-COMP:10131"/>
        <dbReference type="Rhea" id="RHEA-COMP:11726"/>
        <dbReference type="Rhea" id="RHEA-COMP:11732"/>
        <dbReference type="Rhea" id="RHEA-COMP:11733"/>
        <dbReference type="ChEBI" id="CHEBI:13193"/>
        <dbReference type="ChEBI" id="CHEBI:15378"/>
        <dbReference type="ChEBI" id="CHEBI:17499"/>
        <dbReference type="ChEBI" id="CHEBI:29950"/>
        <dbReference type="ChEBI" id="CHEBI:30616"/>
        <dbReference type="ChEBI" id="CHEBI:33019"/>
        <dbReference type="ChEBI" id="CHEBI:61963"/>
        <dbReference type="ChEBI" id="CHEBI:87171"/>
        <dbReference type="ChEBI" id="CHEBI:87172"/>
        <dbReference type="ChEBI" id="CHEBI:456215"/>
        <dbReference type="EC" id="2.8.1.14"/>
    </reaction>
</comment>
<dbReference type="InterPro" id="IPR023382">
    <property type="entry name" value="MnmA-like_central_sf"/>
</dbReference>
<dbReference type="Gene3D" id="2.40.30.10">
    <property type="entry name" value="Translation factors"/>
    <property type="match status" value="1"/>
</dbReference>
<evidence type="ECO:0000256" key="1">
    <source>
        <dbReference type="ARBA" id="ARBA00003986"/>
    </source>
</evidence>
<gene>
    <name evidence="14" type="ORF">M427DRAFT_109132</name>
</gene>
<evidence type="ECO:0000256" key="6">
    <source>
        <dbReference type="ARBA" id="ARBA00022694"/>
    </source>
</evidence>
<dbReference type="GO" id="GO:0032259">
    <property type="term" value="P:methylation"/>
    <property type="evidence" value="ECO:0007669"/>
    <property type="project" value="UniProtKB-KW"/>
</dbReference>
<dbReference type="GO" id="GO:1990799">
    <property type="term" value="P:mitochondrial tRNA wobble position uridine thiolation"/>
    <property type="evidence" value="ECO:0007669"/>
    <property type="project" value="EnsemblFungi"/>
</dbReference>
<dbReference type="STRING" id="1344416.A0A139ARM8"/>
<dbReference type="Pfam" id="PF03054">
    <property type="entry name" value="tRNA_Me_trans"/>
    <property type="match status" value="1"/>
</dbReference>
<dbReference type="GO" id="GO:0005739">
    <property type="term" value="C:mitochondrion"/>
    <property type="evidence" value="ECO:0007669"/>
    <property type="project" value="EnsemblFungi"/>
</dbReference>
<evidence type="ECO:0000259" key="12">
    <source>
        <dbReference type="Pfam" id="PF20258"/>
    </source>
</evidence>
<keyword evidence="7" id="KW-0547">Nucleotide-binding</keyword>
<dbReference type="EMBL" id="KQ965739">
    <property type="protein sequence ID" value="KXS19314.1"/>
    <property type="molecule type" value="Genomic_DNA"/>
</dbReference>
<protein>
    <recommendedName>
        <fullName evidence="3">tRNA-5-taurinomethyluridine 2-sulfurtransferase</fullName>
        <ecNumber evidence="3">2.8.1.14</ecNumber>
    </recommendedName>
</protein>
<dbReference type="FunFam" id="2.30.30.280:FF:000001">
    <property type="entry name" value="tRNA-specific 2-thiouridylase MnmA"/>
    <property type="match status" value="1"/>
</dbReference>
<dbReference type="Gene3D" id="2.30.30.280">
    <property type="entry name" value="Adenine nucleotide alpha hydrolases-like domains"/>
    <property type="match status" value="1"/>
</dbReference>
<organism evidence="14 15">
    <name type="scientific">Gonapodya prolifera (strain JEL478)</name>
    <name type="common">Monoblepharis prolifera</name>
    <dbReference type="NCBI Taxonomy" id="1344416"/>
    <lineage>
        <taxon>Eukaryota</taxon>
        <taxon>Fungi</taxon>
        <taxon>Fungi incertae sedis</taxon>
        <taxon>Chytridiomycota</taxon>
        <taxon>Chytridiomycota incertae sedis</taxon>
        <taxon>Monoblepharidomycetes</taxon>
        <taxon>Monoblepharidales</taxon>
        <taxon>Gonapodyaceae</taxon>
        <taxon>Gonapodya</taxon>
    </lineage>
</organism>
<dbReference type="Gene3D" id="3.40.50.620">
    <property type="entry name" value="HUPs"/>
    <property type="match status" value="1"/>
</dbReference>
<keyword evidence="14" id="KW-0489">Methyltransferase</keyword>
<dbReference type="CDD" id="cd01998">
    <property type="entry name" value="MnmA_TRMU-like"/>
    <property type="match status" value="1"/>
</dbReference>